<proteinExistence type="predicted"/>
<evidence type="ECO:0000259" key="11">
    <source>
        <dbReference type="PROSITE" id="PS51873"/>
    </source>
</evidence>
<comment type="caution">
    <text evidence="12">The sequence shown here is derived from an EMBL/GenBank/DDBJ whole genome shotgun (WGS) entry which is preliminary data.</text>
</comment>
<dbReference type="Proteomes" id="UP001175271">
    <property type="component" value="Unassembled WGS sequence"/>
</dbReference>
<comment type="catalytic activity">
    <reaction evidence="1">
        <text>[E2 ubiquitin-conjugating enzyme]-S-ubiquitinyl-L-cysteine + [acceptor protein]-L-lysine = [E2 ubiquitin-conjugating enzyme]-L-cysteine + [acceptor protein]-N(6)-ubiquitinyl-L-lysine.</text>
        <dbReference type="EC" id="2.3.2.31"/>
    </reaction>
</comment>
<keyword evidence="8" id="KW-0862">Zinc</keyword>
<evidence type="ECO:0000259" key="10">
    <source>
        <dbReference type="PROSITE" id="PS50089"/>
    </source>
</evidence>
<evidence type="ECO:0000256" key="8">
    <source>
        <dbReference type="ARBA" id="ARBA00022833"/>
    </source>
</evidence>
<dbReference type="Gene3D" id="3.30.40.10">
    <property type="entry name" value="Zinc/RING finger domain, C3HC4 (zinc finger)"/>
    <property type="match status" value="1"/>
</dbReference>
<dbReference type="Gene3D" id="1.20.120.1750">
    <property type="match status" value="1"/>
</dbReference>
<evidence type="ECO:0000256" key="5">
    <source>
        <dbReference type="ARBA" id="ARBA00022737"/>
    </source>
</evidence>
<dbReference type="PROSITE" id="PS00518">
    <property type="entry name" value="ZF_RING_1"/>
    <property type="match status" value="1"/>
</dbReference>
<dbReference type="EMBL" id="JAUCMV010000003">
    <property type="protein sequence ID" value="KAK0407686.1"/>
    <property type="molecule type" value="Genomic_DNA"/>
</dbReference>
<evidence type="ECO:0000256" key="7">
    <source>
        <dbReference type="ARBA" id="ARBA00022786"/>
    </source>
</evidence>
<reference evidence="12" key="1">
    <citation type="submission" date="2023-06" db="EMBL/GenBank/DDBJ databases">
        <title>Genomic analysis of the entomopathogenic nematode Steinernema hermaphroditum.</title>
        <authorList>
            <person name="Schwarz E.M."/>
            <person name="Heppert J.K."/>
            <person name="Baniya A."/>
            <person name="Schwartz H.T."/>
            <person name="Tan C.-H."/>
            <person name="Antoshechkin I."/>
            <person name="Sternberg P.W."/>
            <person name="Goodrich-Blair H."/>
            <person name="Dillman A.R."/>
        </authorList>
    </citation>
    <scope>NUCLEOTIDE SEQUENCE</scope>
    <source>
        <strain evidence="12">PS9179</strain>
        <tissue evidence="12">Whole animal</tissue>
    </source>
</reference>
<keyword evidence="5" id="KW-0677">Repeat</keyword>
<keyword evidence="4" id="KW-0479">Metal-binding</keyword>
<feature type="domain" description="RING-type" evidence="10">
    <location>
        <begin position="459"/>
        <end position="501"/>
    </location>
</feature>
<evidence type="ECO:0000256" key="3">
    <source>
        <dbReference type="ARBA" id="ARBA00022679"/>
    </source>
</evidence>
<dbReference type="GO" id="GO:0016567">
    <property type="term" value="P:protein ubiquitination"/>
    <property type="evidence" value="ECO:0007669"/>
    <property type="project" value="InterPro"/>
</dbReference>
<keyword evidence="7" id="KW-0833">Ubl conjugation pathway</keyword>
<evidence type="ECO:0000313" key="13">
    <source>
        <dbReference type="Proteomes" id="UP001175271"/>
    </source>
</evidence>
<dbReference type="InterPro" id="IPR017907">
    <property type="entry name" value="Znf_RING_CS"/>
</dbReference>
<keyword evidence="13" id="KW-1185">Reference proteome</keyword>
<gene>
    <name evidence="12" type="ORF">QR680_003531</name>
</gene>
<accession>A0AA39LRQ3</accession>
<evidence type="ECO:0000256" key="4">
    <source>
        <dbReference type="ARBA" id="ARBA00022723"/>
    </source>
</evidence>
<keyword evidence="3" id="KW-0808">Transferase</keyword>
<sequence length="795" mass="90269">MAGTSETAVESYLDCEKPRLARAPPAKYHSQRRHRQQPDFIRKTIDPWTSFQGIENYVGHLDNERRQPVKALQQDQVGLPEFNVAYSLNKKGRWILPRVMQRDIEAYQDIPNHLRVSLINASDKNPLSTEPEVFHPIKSYHTLLDNEPMHKIAKRGNAKAVDFLRPANPSRHRKGRLLKNPQSTSDLLDDKNYFNSPMEDDLDVWERNAHVVYTTYSLGDKVKNQRIGKISKNEHKYDLDYDLEVDEDFEEEFEESAPVPKEKVYDLEELLVVKHAQKREKKWKNSGDSFDLCSNSSDEIGQDFVYVEKVKDCKPMGMDLPLILENDEVLDLLVLFGEENITYCNGITPITCCVKLTETSAQTLKFMTGTAKKPKEGDVAIVVCNEGQTKIYLNASVSEEAPTTSTALRREHILPSVLSPEKLVYPTASYNAKEGEEVILDAVFSQNKLKSTNLPRDACLQCGSTSIECFSMQCGHLFCRDCARSHALTVEDLPISCPFPECGALFHPTALASFVPLSFVDGYKRKIIEKRLQLPDFLKCYHCRRINHFISDGLNKEGVAICACGAAICRKCEKEAHAPLDCKQMEFYEAILGRKGHTFHTVAPMHDYISEIQAVVCPACGYPVERSYGCNHMTCWCGNEFCYKCGSTYESSGHTCGDTVGRQTFELTDEEVYDFSKRVMGHCNDIRQKKIFRLGGNFFRRYRGRSGINSTTLVSMQSKYTQLFDILERVIVAEYLNGSTARSKHLSSRLEFTLTRIYTIVSSGSRDNVPDVAQLQGLLLESIKLSRNLLSLYQL</sequence>
<evidence type="ECO:0000256" key="6">
    <source>
        <dbReference type="ARBA" id="ARBA00022771"/>
    </source>
</evidence>
<dbReference type="Pfam" id="PF26200">
    <property type="entry name" value="Rcat_RNF216"/>
    <property type="match status" value="1"/>
</dbReference>
<feature type="domain" description="RING-type" evidence="11">
    <location>
        <begin position="455"/>
        <end position="667"/>
    </location>
</feature>
<evidence type="ECO:0000313" key="12">
    <source>
        <dbReference type="EMBL" id="KAK0407686.1"/>
    </source>
</evidence>
<dbReference type="InterPro" id="IPR013083">
    <property type="entry name" value="Znf_RING/FYVE/PHD"/>
</dbReference>
<protein>
    <recommendedName>
        <fullName evidence="2">RBR-type E3 ubiquitin transferase</fullName>
        <ecNumber evidence="2">2.3.2.31</ecNumber>
    </recommendedName>
</protein>
<dbReference type="GO" id="GO:0061630">
    <property type="term" value="F:ubiquitin protein ligase activity"/>
    <property type="evidence" value="ECO:0007669"/>
    <property type="project" value="UniProtKB-EC"/>
</dbReference>
<dbReference type="CDD" id="cd22584">
    <property type="entry name" value="Rcat_RBR_unk"/>
    <property type="match status" value="1"/>
</dbReference>
<organism evidence="12 13">
    <name type="scientific">Steinernema hermaphroditum</name>
    <dbReference type="NCBI Taxonomy" id="289476"/>
    <lineage>
        <taxon>Eukaryota</taxon>
        <taxon>Metazoa</taxon>
        <taxon>Ecdysozoa</taxon>
        <taxon>Nematoda</taxon>
        <taxon>Chromadorea</taxon>
        <taxon>Rhabditida</taxon>
        <taxon>Tylenchina</taxon>
        <taxon>Panagrolaimomorpha</taxon>
        <taxon>Strongyloidoidea</taxon>
        <taxon>Steinernematidae</taxon>
        <taxon>Steinernema</taxon>
    </lineage>
</organism>
<dbReference type="PROSITE" id="PS51873">
    <property type="entry name" value="TRIAD"/>
    <property type="match status" value="1"/>
</dbReference>
<dbReference type="EC" id="2.3.2.31" evidence="2"/>
<evidence type="ECO:0000256" key="9">
    <source>
        <dbReference type="PROSITE-ProRule" id="PRU00175"/>
    </source>
</evidence>
<keyword evidence="6 9" id="KW-0863">Zinc-finger</keyword>
<dbReference type="AlphaFoldDB" id="A0AA39LRQ3"/>
<name>A0AA39LRQ3_9BILA</name>
<dbReference type="InterPro" id="IPR002867">
    <property type="entry name" value="IBR_dom"/>
</dbReference>
<dbReference type="Pfam" id="PF01485">
    <property type="entry name" value="IBR"/>
    <property type="match status" value="1"/>
</dbReference>
<evidence type="ECO:0000256" key="1">
    <source>
        <dbReference type="ARBA" id="ARBA00001798"/>
    </source>
</evidence>
<dbReference type="PROSITE" id="PS50089">
    <property type="entry name" value="ZF_RING_2"/>
    <property type="match status" value="1"/>
</dbReference>
<dbReference type="SMART" id="SM00647">
    <property type="entry name" value="IBR"/>
    <property type="match status" value="2"/>
</dbReference>
<dbReference type="PANTHER" id="PTHR11685">
    <property type="entry name" value="RBR FAMILY RING FINGER AND IBR DOMAIN-CONTAINING"/>
    <property type="match status" value="1"/>
</dbReference>
<evidence type="ECO:0000256" key="2">
    <source>
        <dbReference type="ARBA" id="ARBA00012251"/>
    </source>
</evidence>
<dbReference type="InterPro" id="IPR031127">
    <property type="entry name" value="E3_UB_ligase_RBR"/>
</dbReference>
<dbReference type="SUPFAM" id="SSF57850">
    <property type="entry name" value="RING/U-box"/>
    <property type="match status" value="3"/>
</dbReference>
<dbReference type="InterPro" id="IPR044066">
    <property type="entry name" value="TRIAD_supradom"/>
</dbReference>
<dbReference type="InterPro" id="IPR001841">
    <property type="entry name" value="Znf_RING"/>
</dbReference>
<dbReference type="GO" id="GO:0008270">
    <property type="term" value="F:zinc ion binding"/>
    <property type="evidence" value="ECO:0007669"/>
    <property type="project" value="UniProtKB-KW"/>
</dbReference>